<name>A0AA37TCV1_9GAMM</name>
<keyword evidence="2" id="KW-1185">Reference proteome</keyword>
<sequence length="84" mass="9684">MKDVRSLTHKLKPLLGWHQSRAECLAHLMINLIVSESVNLAVLAEYMGGAAHDDWVLYLDRTNWKLGNKPILCTQWMHQPLTYV</sequence>
<reference evidence="1 2" key="1">
    <citation type="journal article" date="2014" name="Int. J. Syst. Evol. Microbiol.">
        <title>Complete genome sequence of Corynebacterium casei LMG S-19264T (=DSM 44701T), isolated from a smear-ripened cheese.</title>
        <authorList>
            <consortium name="US DOE Joint Genome Institute (JGI-PGF)"/>
            <person name="Walter F."/>
            <person name="Albersmeier A."/>
            <person name="Kalinowski J."/>
            <person name="Ruckert C."/>
        </authorList>
    </citation>
    <scope>NUCLEOTIDE SEQUENCE [LARGE SCALE GENOMIC DNA]</scope>
    <source>
        <strain evidence="1 2">NBRC 110095</strain>
    </source>
</reference>
<organism evidence="1 2">
    <name type="scientific">Marinibactrum halimedae</name>
    <dbReference type="NCBI Taxonomy" id="1444977"/>
    <lineage>
        <taxon>Bacteria</taxon>
        <taxon>Pseudomonadati</taxon>
        <taxon>Pseudomonadota</taxon>
        <taxon>Gammaproteobacteria</taxon>
        <taxon>Cellvibrionales</taxon>
        <taxon>Cellvibrionaceae</taxon>
        <taxon>Marinibactrum</taxon>
    </lineage>
</organism>
<dbReference type="EMBL" id="BSPD01000097">
    <property type="protein sequence ID" value="GLS28061.1"/>
    <property type="molecule type" value="Genomic_DNA"/>
</dbReference>
<gene>
    <name evidence="1" type="ORF">GCM10007877_37800</name>
</gene>
<evidence type="ECO:0000313" key="2">
    <source>
        <dbReference type="Proteomes" id="UP001156870"/>
    </source>
</evidence>
<dbReference type="Proteomes" id="UP001156870">
    <property type="component" value="Unassembled WGS sequence"/>
</dbReference>
<dbReference type="AlphaFoldDB" id="A0AA37TCV1"/>
<protein>
    <submittedName>
        <fullName evidence="1">Uncharacterized protein</fullName>
    </submittedName>
</protein>
<dbReference type="RefSeq" id="WP_232595801.1">
    <property type="nucleotide sequence ID" value="NZ_BSPD01000097.1"/>
</dbReference>
<accession>A0AA37TCV1</accession>
<evidence type="ECO:0000313" key="1">
    <source>
        <dbReference type="EMBL" id="GLS28061.1"/>
    </source>
</evidence>
<comment type="caution">
    <text evidence="1">The sequence shown here is derived from an EMBL/GenBank/DDBJ whole genome shotgun (WGS) entry which is preliminary data.</text>
</comment>
<proteinExistence type="predicted"/>